<dbReference type="GeneTree" id="ENSGT01090000262321"/>
<sequence>MITSCHSLPFPYILPCLSSRVCQSVVCQSQFSLMFSLVPVYVLLIVGLSSGGAGTHQGESWSPPGRNRWSRSPPGRSRGPPQQSRRDRSPPGRSRGPPQPSRWDRSPPGQSRGPPQQSRRDRSPPGRSRGPPQWILTPPNVLQQLPPPLEVPQQLREHCWVQQTGCDEALEVQLRRDEALEVQLRPDEALDDLWWYDEDLLRRDEVLEDQ</sequence>
<protein>
    <submittedName>
        <fullName evidence="2">Uncharacterized protein</fullName>
    </submittedName>
</protein>
<dbReference type="Proteomes" id="UP001108240">
    <property type="component" value="Unplaced"/>
</dbReference>
<feature type="compositionally biased region" description="Low complexity" evidence="1">
    <location>
        <begin position="106"/>
        <end position="117"/>
    </location>
</feature>
<keyword evidence="3" id="KW-1185">Reference proteome</keyword>
<dbReference type="Ensembl" id="ENSCCRT00000112073.1">
    <property type="protein sequence ID" value="ENSCCRP00000120045.1"/>
    <property type="gene ID" value="ENSCCRG00000055904.1"/>
</dbReference>
<reference evidence="2" key="2">
    <citation type="submission" date="2025-09" db="UniProtKB">
        <authorList>
            <consortium name="Ensembl"/>
        </authorList>
    </citation>
    <scope>IDENTIFICATION</scope>
</reference>
<feature type="region of interest" description="Disordered" evidence="1">
    <location>
        <begin position="52"/>
        <end position="139"/>
    </location>
</feature>
<name>A0A9J7YRX2_CYPCA</name>
<feature type="compositionally biased region" description="Low complexity" evidence="1">
    <location>
        <begin position="60"/>
        <end position="83"/>
    </location>
</feature>
<accession>A0A9J7YRX2</accession>
<evidence type="ECO:0000313" key="2">
    <source>
        <dbReference type="Ensembl" id="ENSCCRP00000120045.1"/>
    </source>
</evidence>
<evidence type="ECO:0000256" key="1">
    <source>
        <dbReference type="SAM" id="MobiDB-lite"/>
    </source>
</evidence>
<feature type="compositionally biased region" description="Low complexity" evidence="1">
    <location>
        <begin position="125"/>
        <end position="139"/>
    </location>
</feature>
<proteinExistence type="predicted"/>
<reference evidence="2" key="1">
    <citation type="submission" date="2025-08" db="UniProtKB">
        <authorList>
            <consortium name="Ensembl"/>
        </authorList>
    </citation>
    <scope>IDENTIFICATION</scope>
</reference>
<organism evidence="2 3">
    <name type="scientific">Cyprinus carpio carpio</name>
    <dbReference type="NCBI Taxonomy" id="630221"/>
    <lineage>
        <taxon>Eukaryota</taxon>
        <taxon>Metazoa</taxon>
        <taxon>Chordata</taxon>
        <taxon>Craniata</taxon>
        <taxon>Vertebrata</taxon>
        <taxon>Euteleostomi</taxon>
        <taxon>Actinopterygii</taxon>
        <taxon>Neopterygii</taxon>
        <taxon>Teleostei</taxon>
        <taxon>Ostariophysi</taxon>
        <taxon>Cypriniformes</taxon>
        <taxon>Cyprinidae</taxon>
        <taxon>Cyprininae</taxon>
        <taxon>Cyprinus</taxon>
    </lineage>
</organism>
<dbReference type="AlphaFoldDB" id="A0A9J7YRX2"/>
<evidence type="ECO:0000313" key="3">
    <source>
        <dbReference type="Proteomes" id="UP001108240"/>
    </source>
</evidence>